<evidence type="ECO:0000313" key="1">
    <source>
        <dbReference type="EMBL" id="MBM9433292.1"/>
    </source>
</evidence>
<dbReference type="Proteomes" id="UP000705983">
    <property type="component" value="Unassembled WGS sequence"/>
</dbReference>
<keyword evidence="2" id="KW-1185">Reference proteome</keyword>
<dbReference type="EMBL" id="JAFFJS010000003">
    <property type="protein sequence ID" value="MBM9433292.1"/>
    <property type="molecule type" value="Genomic_DNA"/>
</dbReference>
<gene>
    <name evidence="1" type="ORF">JVW63_06225</name>
</gene>
<sequence>MTRSGEVEFTGRIEAITLPSVGGHPTFKAQVGTEDGPVELVFVGYRTLPGFRVGRTLTARGTIVSEPRPMMYNPIYWLKAETV</sequence>
<name>A0ABS2THN9_9ACTO</name>
<protein>
    <recommendedName>
        <fullName evidence="3">DNA-binding protein</fullName>
    </recommendedName>
</protein>
<evidence type="ECO:0000313" key="2">
    <source>
        <dbReference type="Proteomes" id="UP000705983"/>
    </source>
</evidence>
<accession>A0ABS2THN9</accession>
<comment type="caution">
    <text evidence="1">The sequence shown here is derived from an EMBL/GenBank/DDBJ whole genome shotgun (WGS) entry which is preliminary data.</text>
</comment>
<dbReference type="RefSeq" id="WP_182174245.1">
    <property type="nucleotide sequence ID" value="NZ_CP059676.1"/>
</dbReference>
<evidence type="ECO:0008006" key="3">
    <source>
        <dbReference type="Google" id="ProtNLM"/>
    </source>
</evidence>
<proteinExistence type="predicted"/>
<organism evidence="1 2">
    <name type="scientific">Flaviflexus equikiangi</name>
    <dbReference type="NCBI Taxonomy" id="2758573"/>
    <lineage>
        <taxon>Bacteria</taxon>
        <taxon>Bacillati</taxon>
        <taxon>Actinomycetota</taxon>
        <taxon>Actinomycetes</taxon>
        <taxon>Actinomycetales</taxon>
        <taxon>Actinomycetaceae</taxon>
        <taxon>Flaviflexus</taxon>
    </lineage>
</organism>
<reference evidence="2" key="1">
    <citation type="submission" date="2021-02" db="EMBL/GenBank/DDBJ databases">
        <title>Leucobacter sp. CX169.</title>
        <authorList>
            <person name="Cheng Y."/>
        </authorList>
    </citation>
    <scope>NUCLEOTIDE SEQUENCE [LARGE SCALE GENOMIC DNA]</scope>
    <source>
        <strain evidence="2">JY899</strain>
    </source>
</reference>